<sequence>MCATVLLSSCGDKDNSSPATETGTLDLEMEHIVGTQALELNRATPYTTTAGDQFKVTTFNYYISNIKLKKADGTEYVQPDSYYLVKESIANSKRLTLDKIPVGDYTGITFTIGVDSARNVAGAQMGALDPSNNMFWDWNSGYIFLKMEGTSDQAPSKSLIFHVGGFKKPYNAIRTVSPSLNGKTVLVRTDHSPEMHFHVDLLKLFTGIRFADASSNSHSAGPSAVRIADNYAAGMFTVDHIHAN</sequence>
<dbReference type="RefSeq" id="WP_139514154.1">
    <property type="nucleotide sequence ID" value="NZ_CP040896.1"/>
</dbReference>
<protein>
    <recommendedName>
        <fullName evidence="1">Copper-binding protein MbnP-like domain-containing protein</fullName>
    </recommendedName>
</protein>
<dbReference type="KEGG" id="hyj:FHG12_02690"/>
<reference evidence="2 3" key="1">
    <citation type="submission" date="2019-06" db="EMBL/GenBank/DDBJ databases">
        <authorList>
            <person name="Srinivasan S."/>
        </authorList>
    </citation>
    <scope>NUCLEOTIDE SEQUENCE [LARGE SCALE GENOMIC DNA]</scope>
    <source>
        <strain evidence="2 3">17J68-5</strain>
    </source>
</reference>
<dbReference type="Proteomes" id="UP000305398">
    <property type="component" value="Chromosome"/>
</dbReference>
<dbReference type="EMBL" id="CP040896">
    <property type="protein sequence ID" value="QDA59079.1"/>
    <property type="molecule type" value="Genomic_DNA"/>
</dbReference>
<gene>
    <name evidence="2" type="ORF">FHG12_02690</name>
</gene>
<dbReference type="AlphaFoldDB" id="A0A5B7ZW76"/>
<evidence type="ECO:0000313" key="3">
    <source>
        <dbReference type="Proteomes" id="UP000305398"/>
    </source>
</evidence>
<keyword evidence="3" id="KW-1185">Reference proteome</keyword>
<evidence type="ECO:0000259" key="1">
    <source>
        <dbReference type="Pfam" id="PF20243"/>
    </source>
</evidence>
<accession>A0A5B7ZW76</accession>
<dbReference type="Pfam" id="PF20243">
    <property type="entry name" value="MbnP"/>
    <property type="match status" value="1"/>
</dbReference>
<dbReference type="InterPro" id="IPR046863">
    <property type="entry name" value="MbnP-like_dom"/>
</dbReference>
<feature type="domain" description="Copper-binding protein MbnP-like" evidence="1">
    <location>
        <begin position="22"/>
        <end position="214"/>
    </location>
</feature>
<organism evidence="2 3">
    <name type="scientific">Hymenobacter jejuensis</name>
    <dbReference type="NCBI Taxonomy" id="2502781"/>
    <lineage>
        <taxon>Bacteria</taxon>
        <taxon>Pseudomonadati</taxon>
        <taxon>Bacteroidota</taxon>
        <taxon>Cytophagia</taxon>
        <taxon>Cytophagales</taxon>
        <taxon>Hymenobacteraceae</taxon>
        <taxon>Hymenobacter</taxon>
    </lineage>
</organism>
<name>A0A5B7ZW76_9BACT</name>
<proteinExistence type="predicted"/>
<evidence type="ECO:0000313" key="2">
    <source>
        <dbReference type="EMBL" id="QDA59079.1"/>
    </source>
</evidence>
<dbReference type="OrthoDB" id="1422031at2"/>